<keyword evidence="3" id="KW-1185">Reference proteome</keyword>
<dbReference type="Proteomes" id="UP001187415">
    <property type="component" value="Unassembled WGS sequence"/>
</dbReference>
<dbReference type="AlphaFoldDB" id="A0AA88M1J1"/>
<evidence type="ECO:0000256" key="1">
    <source>
        <dbReference type="SAM" id="MobiDB-lite"/>
    </source>
</evidence>
<evidence type="ECO:0000313" key="2">
    <source>
        <dbReference type="EMBL" id="KAK2828651.1"/>
    </source>
</evidence>
<name>A0AA88M1J1_CHASR</name>
<organism evidence="2 3">
    <name type="scientific">Channa striata</name>
    <name type="common">Snakehead murrel</name>
    <name type="synonym">Ophicephalus striatus</name>
    <dbReference type="NCBI Taxonomy" id="64152"/>
    <lineage>
        <taxon>Eukaryota</taxon>
        <taxon>Metazoa</taxon>
        <taxon>Chordata</taxon>
        <taxon>Craniata</taxon>
        <taxon>Vertebrata</taxon>
        <taxon>Euteleostomi</taxon>
        <taxon>Actinopterygii</taxon>
        <taxon>Neopterygii</taxon>
        <taxon>Teleostei</taxon>
        <taxon>Neoteleostei</taxon>
        <taxon>Acanthomorphata</taxon>
        <taxon>Anabantaria</taxon>
        <taxon>Anabantiformes</taxon>
        <taxon>Channoidei</taxon>
        <taxon>Channidae</taxon>
        <taxon>Channa</taxon>
    </lineage>
</organism>
<dbReference type="EMBL" id="JAUPFM010000015">
    <property type="protein sequence ID" value="KAK2828651.1"/>
    <property type="molecule type" value="Genomic_DNA"/>
</dbReference>
<protein>
    <submittedName>
        <fullName evidence="2">Uncharacterized protein</fullName>
    </submittedName>
</protein>
<comment type="caution">
    <text evidence="2">The sequence shown here is derived from an EMBL/GenBank/DDBJ whole genome shotgun (WGS) entry which is preliminary data.</text>
</comment>
<reference evidence="2" key="1">
    <citation type="submission" date="2023-07" db="EMBL/GenBank/DDBJ databases">
        <title>Chromosome-level Genome Assembly of Striped Snakehead (Channa striata).</title>
        <authorList>
            <person name="Liu H."/>
        </authorList>
    </citation>
    <scope>NUCLEOTIDE SEQUENCE</scope>
    <source>
        <strain evidence="2">Gz</strain>
        <tissue evidence="2">Muscle</tissue>
    </source>
</reference>
<accession>A0AA88M1J1</accession>
<gene>
    <name evidence="2" type="ORF">Q5P01_019685</name>
</gene>
<feature type="region of interest" description="Disordered" evidence="1">
    <location>
        <begin position="34"/>
        <end position="53"/>
    </location>
</feature>
<proteinExistence type="predicted"/>
<sequence>MGDSGWKIVQSLEMEQKLSTKLCLLLWPASHSATEAGGHLGQSSKRLHQKSAPGLQPTCLSEAAAGASLDSQCHLHTNILINGSDVSSACSWGVAVLLGSHVVLRGGTPGA</sequence>
<evidence type="ECO:0000313" key="3">
    <source>
        <dbReference type="Proteomes" id="UP001187415"/>
    </source>
</evidence>